<gene>
    <name evidence="3" type="ORF">OLEA9_A025615</name>
</gene>
<feature type="compositionally biased region" description="Basic and acidic residues" evidence="1">
    <location>
        <begin position="96"/>
        <end position="108"/>
    </location>
</feature>
<feature type="region of interest" description="Disordered" evidence="1">
    <location>
        <begin position="69"/>
        <end position="141"/>
    </location>
</feature>
<proteinExistence type="predicted"/>
<accession>A0A8S0V1B1</accession>
<dbReference type="GO" id="GO:0010082">
    <property type="term" value="P:regulation of root meristem growth"/>
    <property type="evidence" value="ECO:0007669"/>
    <property type="project" value="InterPro"/>
</dbReference>
<dbReference type="EMBL" id="CACTIH010009192">
    <property type="protein sequence ID" value="CAA3027178.1"/>
    <property type="molecule type" value="Genomic_DNA"/>
</dbReference>
<comment type="caution">
    <text evidence="3">The sequence shown here is derived from an EMBL/GenBank/DDBJ whole genome shotgun (WGS) entry which is preliminary data.</text>
</comment>
<reference evidence="3 4" key="1">
    <citation type="submission" date="2019-12" db="EMBL/GenBank/DDBJ databases">
        <authorList>
            <person name="Alioto T."/>
            <person name="Alioto T."/>
            <person name="Gomez Garrido J."/>
        </authorList>
    </citation>
    <scope>NUCLEOTIDE SEQUENCE [LARGE SCALE GENOMIC DNA]</scope>
</reference>
<evidence type="ECO:0000313" key="3">
    <source>
        <dbReference type="EMBL" id="CAA3027178.1"/>
    </source>
</evidence>
<evidence type="ECO:0000256" key="1">
    <source>
        <dbReference type="SAM" id="MobiDB-lite"/>
    </source>
</evidence>
<feature type="chain" id="PRO_5035763615" evidence="2">
    <location>
        <begin position="25"/>
        <end position="175"/>
    </location>
</feature>
<dbReference type="OrthoDB" id="1937240at2759"/>
<dbReference type="AlphaFoldDB" id="A0A8S0V1B1"/>
<keyword evidence="2" id="KW-0732">Signal</keyword>
<feature type="compositionally biased region" description="Basic and acidic residues" evidence="1">
    <location>
        <begin position="131"/>
        <end position="140"/>
    </location>
</feature>
<evidence type="ECO:0000313" key="4">
    <source>
        <dbReference type="Proteomes" id="UP000594638"/>
    </source>
</evidence>
<dbReference type="Gramene" id="OE9A025615T1">
    <property type="protein sequence ID" value="OE9A025615C1"/>
    <property type="gene ID" value="OE9A025615"/>
</dbReference>
<feature type="compositionally biased region" description="Basic and acidic residues" evidence="1">
    <location>
        <begin position="69"/>
        <end position="82"/>
    </location>
</feature>
<dbReference type="InterPro" id="IPR038804">
    <property type="entry name" value="RGF3"/>
</dbReference>
<feature type="region of interest" description="Disordered" evidence="1">
    <location>
        <begin position="153"/>
        <end position="175"/>
    </location>
</feature>
<keyword evidence="4" id="KW-1185">Reference proteome</keyword>
<protein>
    <submittedName>
        <fullName evidence="3">Uncharacterized protein</fullName>
    </submittedName>
</protein>
<dbReference type="GO" id="GO:0008083">
    <property type="term" value="F:growth factor activity"/>
    <property type="evidence" value="ECO:0007669"/>
    <property type="project" value="InterPro"/>
</dbReference>
<name>A0A8S0V1B1_OLEEU</name>
<dbReference type="Proteomes" id="UP000594638">
    <property type="component" value="Unassembled WGS sequence"/>
</dbReference>
<dbReference type="PANTHER" id="PTHR36313:SF7">
    <property type="entry name" value="OS09G0474600 PROTEIN"/>
    <property type="match status" value="1"/>
</dbReference>
<evidence type="ECO:0000256" key="2">
    <source>
        <dbReference type="SAM" id="SignalP"/>
    </source>
</evidence>
<dbReference type="PANTHER" id="PTHR36313">
    <property type="entry name" value="ROOT MERISTEM GROWTH FACTOR 2"/>
    <property type="match status" value="1"/>
</dbReference>
<organism evidence="3 4">
    <name type="scientific">Olea europaea subsp. europaea</name>
    <dbReference type="NCBI Taxonomy" id="158383"/>
    <lineage>
        <taxon>Eukaryota</taxon>
        <taxon>Viridiplantae</taxon>
        <taxon>Streptophyta</taxon>
        <taxon>Embryophyta</taxon>
        <taxon>Tracheophyta</taxon>
        <taxon>Spermatophyta</taxon>
        <taxon>Magnoliopsida</taxon>
        <taxon>eudicotyledons</taxon>
        <taxon>Gunneridae</taxon>
        <taxon>Pentapetalae</taxon>
        <taxon>asterids</taxon>
        <taxon>lamiids</taxon>
        <taxon>Lamiales</taxon>
        <taxon>Oleaceae</taxon>
        <taxon>Oleeae</taxon>
        <taxon>Olea</taxon>
    </lineage>
</organism>
<feature type="signal peptide" evidence="2">
    <location>
        <begin position="1"/>
        <end position="24"/>
    </location>
</feature>
<sequence>MASVNFAGLIRCFIFILLALHSSAANGNEGAGEYVSLHHDVHEDTFTAPLEVTGRKNIGGRKFLLKESSMREVEKEQGHEKPLSISGKYRPTYQKNTDEIFKQKRQKSEGIGAPSDPNTGNENVFHKNNHKTRENDDSRAFLDAADEVVNLMRKDYKGADRPRRKPPIHNHEPTD</sequence>